<dbReference type="InterPro" id="IPR036388">
    <property type="entry name" value="WH-like_DNA-bd_sf"/>
</dbReference>
<dbReference type="GO" id="GO:0005829">
    <property type="term" value="C:cytosol"/>
    <property type="evidence" value="ECO:0007669"/>
    <property type="project" value="TreeGrafter"/>
</dbReference>
<dbReference type="InterPro" id="IPR000485">
    <property type="entry name" value="AsnC-type_HTH_dom"/>
</dbReference>
<keyword evidence="6" id="KW-1185">Reference proteome</keyword>
<protein>
    <submittedName>
        <fullName evidence="5">Lrp/AsnC family transcriptional regulator</fullName>
    </submittedName>
</protein>
<dbReference type="GO" id="GO:0006355">
    <property type="term" value="P:regulation of DNA-templated transcription"/>
    <property type="evidence" value="ECO:0007669"/>
    <property type="project" value="UniProtKB-ARBA"/>
</dbReference>
<evidence type="ECO:0000313" key="5">
    <source>
        <dbReference type="EMBL" id="KAA0020487.1"/>
    </source>
</evidence>
<dbReference type="InterPro" id="IPR019887">
    <property type="entry name" value="Tscrpt_reg_AsnC/Lrp_C"/>
</dbReference>
<dbReference type="EMBL" id="VTPX01000001">
    <property type="protein sequence ID" value="KAA0020487.1"/>
    <property type="molecule type" value="Genomic_DNA"/>
</dbReference>
<feature type="domain" description="HTH asnC-type" evidence="4">
    <location>
        <begin position="41"/>
        <end position="102"/>
    </location>
</feature>
<sequence>MHIHPIDPSTKFDFLCAIKPVYPGIGFQIERDKLNSKPYPLDKTDRRILNALQRDGRVQNLELAKRIGLSPSTCLRRVRLLEEAGVIRGYAALLNSAKVGIGVSVFTRVWLTGQDKETVNQFIELVKEMPQVLECHLMAGDCDFLLRVAVEDLTAYREFQMQHLTNLKIVQSVKTEIPMEEIKCTSKIEL</sequence>
<dbReference type="PANTHER" id="PTHR30154:SF34">
    <property type="entry name" value="TRANSCRIPTIONAL REGULATOR AZLB"/>
    <property type="match status" value="1"/>
</dbReference>
<dbReference type="Pfam" id="PF01037">
    <property type="entry name" value="AsnC_trans_reg"/>
    <property type="match status" value="1"/>
</dbReference>
<dbReference type="RefSeq" id="WP_149433610.1">
    <property type="nucleotide sequence ID" value="NZ_VTPX01000001.1"/>
</dbReference>
<dbReference type="CDD" id="cd00090">
    <property type="entry name" value="HTH_ARSR"/>
    <property type="match status" value="1"/>
</dbReference>
<evidence type="ECO:0000256" key="1">
    <source>
        <dbReference type="ARBA" id="ARBA00023015"/>
    </source>
</evidence>
<gene>
    <name evidence="5" type="ORF">F0A16_01420</name>
</gene>
<accession>A0A640WIT6</accession>
<proteinExistence type="predicted"/>
<dbReference type="SMART" id="SM00344">
    <property type="entry name" value="HTH_ASNC"/>
    <property type="match status" value="1"/>
</dbReference>
<dbReference type="FunFam" id="1.10.10.10:FF:000186">
    <property type="entry name" value="AsnC family transcriptional regulator"/>
    <property type="match status" value="1"/>
</dbReference>
<dbReference type="Gene3D" id="3.30.70.920">
    <property type="match status" value="1"/>
</dbReference>
<dbReference type="SUPFAM" id="SSF54909">
    <property type="entry name" value="Dimeric alpha+beta barrel"/>
    <property type="match status" value="1"/>
</dbReference>
<name>A0A640WIT6_9GAMM</name>
<dbReference type="GO" id="GO:0043565">
    <property type="term" value="F:sequence-specific DNA binding"/>
    <property type="evidence" value="ECO:0007669"/>
    <property type="project" value="InterPro"/>
</dbReference>
<comment type="caution">
    <text evidence="5">The sequence shown here is derived from an EMBL/GenBank/DDBJ whole genome shotgun (WGS) entry which is preliminary data.</text>
</comment>
<keyword evidence="2" id="KW-0238">DNA-binding</keyword>
<dbReference type="PANTHER" id="PTHR30154">
    <property type="entry name" value="LEUCINE-RESPONSIVE REGULATORY PROTEIN"/>
    <property type="match status" value="1"/>
</dbReference>
<keyword evidence="1" id="KW-0805">Transcription regulation</keyword>
<evidence type="ECO:0000313" key="6">
    <source>
        <dbReference type="Proteomes" id="UP000466024"/>
    </source>
</evidence>
<dbReference type="SUPFAM" id="SSF46785">
    <property type="entry name" value="Winged helix' DNA-binding domain"/>
    <property type="match status" value="1"/>
</dbReference>
<organism evidence="5 6">
    <name type="scientific">Salinicola corii</name>
    <dbReference type="NCBI Taxonomy" id="2606937"/>
    <lineage>
        <taxon>Bacteria</taxon>
        <taxon>Pseudomonadati</taxon>
        <taxon>Pseudomonadota</taxon>
        <taxon>Gammaproteobacteria</taxon>
        <taxon>Oceanospirillales</taxon>
        <taxon>Halomonadaceae</taxon>
        <taxon>Salinicola</taxon>
    </lineage>
</organism>
<dbReference type="InterPro" id="IPR019888">
    <property type="entry name" value="Tscrpt_reg_AsnC-like"/>
</dbReference>
<reference evidence="5 6" key="1">
    <citation type="submission" date="2019-08" db="EMBL/GenBank/DDBJ databases">
        <title>Bioinformatics analysis of the strain L3 and L5.</title>
        <authorList>
            <person name="Li X."/>
        </authorList>
    </citation>
    <scope>NUCLEOTIDE SEQUENCE [LARGE SCALE GENOMIC DNA]</scope>
    <source>
        <strain evidence="5 6">L3</strain>
    </source>
</reference>
<dbReference type="InterPro" id="IPR011991">
    <property type="entry name" value="ArsR-like_HTH"/>
</dbReference>
<dbReference type="AlphaFoldDB" id="A0A640WIT6"/>
<evidence type="ECO:0000259" key="4">
    <source>
        <dbReference type="PROSITE" id="PS50956"/>
    </source>
</evidence>
<dbReference type="PROSITE" id="PS50956">
    <property type="entry name" value="HTH_ASNC_2"/>
    <property type="match status" value="1"/>
</dbReference>
<dbReference type="GO" id="GO:0043200">
    <property type="term" value="P:response to amino acid"/>
    <property type="evidence" value="ECO:0007669"/>
    <property type="project" value="TreeGrafter"/>
</dbReference>
<evidence type="ECO:0000256" key="3">
    <source>
        <dbReference type="ARBA" id="ARBA00023163"/>
    </source>
</evidence>
<dbReference type="Proteomes" id="UP000466024">
    <property type="component" value="Unassembled WGS sequence"/>
</dbReference>
<dbReference type="Gene3D" id="1.10.10.10">
    <property type="entry name" value="Winged helix-like DNA-binding domain superfamily/Winged helix DNA-binding domain"/>
    <property type="match status" value="1"/>
</dbReference>
<keyword evidence="3" id="KW-0804">Transcription</keyword>
<dbReference type="Pfam" id="PF13412">
    <property type="entry name" value="HTH_24"/>
    <property type="match status" value="1"/>
</dbReference>
<dbReference type="InterPro" id="IPR036390">
    <property type="entry name" value="WH_DNA-bd_sf"/>
</dbReference>
<dbReference type="PRINTS" id="PR00033">
    <property type="entry name" value="HTHASNC"/>
</dbReference>
<evidence type="ECO:0000256" key="2">
    <source>
        <dbReference type="ARBA" id="ARBA00023125"/>
    </source>
</evidence>
<dbReference type="InterPro" id="IPR011008">
    <property type="entry name" value="Dimeric_a/b-barrel"/>
</dbReference>